<dbReference type="AlphaFoldDB" id="A0A6I7HML1"/>
<dbReference type="InterPro" id="IPR012495">
    <property type="entry name" value="TadE-like_dom"/>
</dbReference>
<keyword evidence="1" id="KW-0812">Transmembrane</keyword>
<evidence type="ECO:0000256" key="1">
    <source>
        <dbReference type="SAM" id="Phobius"/>
    </source>
</evidence>
<feature type="domain" description="TadE-like" evidence="2">
    <location>
        <begin position="37"/>
        <end position="78"/>
    </location>
</feature>
<dbReference type="Proteomes" id="UP000252582">
    <property type="component" value="Unassembled WGS sequence"/>
</dbReference>
<sequence length="206" mass="22218">MKAPGHCSKEHACTSFTRRVSQRLTHAFGRFSADESGMGAVEFALLMPLLIFVYLVSFELTIGLSVNKKVTNAASAVADLVTRQTNVDKTYLASMDDVAQAIFVPYGASGLSLKITGIKIDGSSKATVAWSWANDGTTPYAAGNAITVPSSMLSADTFLVHSELTIPHELLMYLPNMSGSEIKSITLGKDFYYRQRVGTEITCSDC</sequence>
<proteinExistence type="predicted"/>
<accession>A0A6I7HML1</accession>
<keyword evidence="1" id="KW-0472">Membrane</keyword>
<name>A0A6I7HML1_9HYPH</name>
<dbReference type="EMBL" id="QPIX01000007">
    <property type="protein sequence ID" value="RCW23301.1"/>
    <property type="molecule type" value="Genomic_DNA"/>
</dbReference>
<evidence type="ECO:0000313" key="3">
    <source>
        <dbReference type="EMBL" id="RCW23301.1"/>
    </source>
</evidence>
<keyword evidence="1" id="KW-1133">Transmembrane helix</keyword>
<evidence type="ECO:0000259" key="2">
    <source>
        <dbReference type="Pfam" id="PF07811"/>
    </source>
</evidence>
<dbReference type="Pfam" id="PF07811">
    <property type="entry name" value="TadE"/>
    <property type="match status" value="1"/>
</dbReference>
<gene>
    <name evidence="3" type="ORF">DFR48_107172</name>
</gene>
<evidence type="ECO:0000313" key="4">
    <source>
        <dbReference type="Proteomes" id="UP000252582"/>
    </source>
</evidence>
<feature type="transmembrane region" description="Helical" evidence="1">
    <location>
        <begin position="43"/>
        <end position="62"/>
    </location>
</feature>
<reference evidence="3 4" key="1">
    <citation type="submission" date="2018-07" db="EMBL/GenBank/DDBJ databases">
        <title>Genomic Encyclopedia of Type Strains, Phase IV (KMG-IV): sequencing the most valuable type-strain genomes for metagenomic binning, comparative biology and taxonomic classification.</title>
        <authorList>
            <person name="Goeker M."/>
        </authorList>
    </citation>
    <scope>NUCLEOTIDE SEQUENCE [LARGE SCALE GENOMIC DNA]</scope>
    <source>
        <strain evidence="3 4">DSM 25528</strain>
    </source>
</reference>
<organism evidence="3 4">
    <name type="scientific">Ciceribacter lividus</name>
    <dbReference type="NCBI Taxonomy" id="1197950"/>
    <lineage>
        <taxon>Bacteria</taxon>
        <taxon>Pseudomonadati</taxon>
        <taxon>Pseudomonadota</taxon>
        <taxon>Alphaproteobacteria</taxon>
        <taxon>Hyphomicrobiales</taxon>
        <taxon>Rhizobiaceae</taxon>
        <taxon>Ciceribacter</taxon>
    </lineage>
</organism>
<keyword evidence="4" id="KW-1185">Reference proteome</keyword>
<protein>
    <submittedName>
        <fullName evidence="3">Flp pilus assembly protein TadG</fullName>
    </submittedName>
</protein>
<dbReference type="RefSeq" id="WP_245415611.1">
    <property type="nucleotide sequence ID" value="NZ_QPIX01000007.1"/>
</dbReference>
<comment type="caution">
    <text evidence="3">The sequence shown here is derived from an EMBL/GenBank/DDBJ whole genome shotgun (WGS) entry which is preliminary data.</text>
</comment>